<dbReference type="InterPro" id="IPR015943">
    <property type="entry name" value="WD40/YVTN_repeat-like_dom_sf"/>
</dbReference>
<evidence type="ECO:0000256" key="8">
    <source>
        <dbReference type="ARBA" id="ARBA00023605"/>
    </source>
</evidence>
<keyword evidence="5" id="KW-0175">Coiled coil</keyword>
<evidence type="ECO:0000256" key="6">
    <source>
        <dbReference type="ARBA" id="ARBA00023212"/>
    </source>
</evidence>
<keyword evidence="6" id="KW-0206">Cytoskeleton</keyword>
<dbReference type="OMA" id="NDSISYY"/>
<dbReference type="Pfam" id="PF00400">
    <property type="entry name" value="WD40"/>
    <property type="match status" value="1"/>
</dbReference>
<organism evidence="10 11">
    <name type="scientific">Eptatretus burgeri</name>
    <name type="common">Inshore hagfish</name>
    <dbReference type="NCBI Taxonomy" id="7764"/>
    <lineage>
        <taxon>Eukaryota</taxon>
        <taxon>Metazoa</taxon>
        <taxon>Chordata</taxon>
        <taxon>Craniata</taxon>
        <taxon>Vertebrata</taxon>
        <taxon>Cyclostomata</taxon>
        <taxon>Myxini</taxon>
        <taxon>Myxiniformes</taxon>
        <taxon>Myxinidae</taxon>
        <taxon>Eptatretinae</taxon>
        <taxon>Eptatretus</taxon>
    </lineage>
</organism>
<sequence>MEDGKPIGCSSLGEQVSSLASSRCCQQVVIGTNSGFLYFLNCVNPERPRVVHHEKLFKVPVTFLQFDLDGQVLLAGASLDNRVFVVDGRPSRKFSVVGFMPVTSLLLGVSLLTENSLSWVLLLQSTSEAVSTKGGSQLTRLCLPSSILNDNCANMYGAINEHLLQRCVYELDVPATCAVLGPQSKVYTSFEYGGDIYVYQLPQENSTVPVLCPVQRLAGHLAGEAMLCVSPHQQWLLSAASDGLLFIRECSGTMVSFLITQSVIRT</sequence>
<comment type="similarity">
    <text evidence="8">Belongs to the CFAP43 family.</text>
</comment>
<evidence type="ECO:0000313" key="11">
    <source>
        <dbReference type="Proteomes" id="UP000694388"/>
    </source>
</evidence>
<proteinExistence type="inferred from homology"/>
<evidence type="ECO:0000256" key="4">
    <source>
        <dbReference type="ARBA" id="ARBA00022737"/>
    </source>
</evidence>
<keyword evidence="2" id="KW-0963">Cytoplasm</keyword>
<dbReference type="SUPFAM" id="SSF50978">
    <property type="entry name" value="WD40 repeat-like"/>
    <property type="match status" value="1"/>
</dbReference>
<dbReference type="GO" id="GO:0005930">
    <property type="term" value="C:axoneme"/>
    <property type="evidence" value="ECO:0007669"/>
    <property type="project" value="UniProtKB-SubCell"/>
</dbReference>
<evidence type="ECO:0000256" key="9">
    <source>
        <dbReference type="ARBA" id="ARBA00023662"/>
    </source>
</evidence>
<evidence type="ECO:0000256" key="1">
    <source>
        <dbReference type="ARBA" id="ARBA00004430"/>
    </source>
</evidence>
<dbReference type="PANTHER" id="PTHR14885:SF1">
    <property type="entry name" value="CILIA- AND FLAGELLA-ASSOCIATED PROTEIN 43"/>
    <property type="match status" value="1"/>
</dbReference>
<evidence type="ECO:0000256" key="7">
    <source>
        <dbReference type="ARBA" id="ARBA00023273"/>
    </source>
</evidence>
<name>A0A8C4QZK3_EPTBU</name>
<reference evidence="10" key="1">
    <citation type="submission" date="2025-08" db="UniProtKB">
        <authorList>
            <consortium name="Ensembl"/>
        </authorList>
    </citation>
    <scope>IDENTIFICATION</scope>
</reference>
<keyword evidence="3" id="KW-0853">WD repeat</keyword>
<dbReference type="Ensembl" id="ENSEBUT00000023147.1">
    <property type="protein sequence ID" value="ENSEBUP00000022570.1"/>
    <property type="gene ID" value="ENSEBUG00000013900.1"/>
</dbReference>
<keyword evidence="7" id="KW-0966">Cell projection</keyword>
<comment type="subcellular location">
    <subcellularLocation>
        <location evidence="1">Cytoplasm</location>
        <location evidence="1">Cytoskeleton</location>
        <location evidence="1">Cilium axoneme</location>
    </subcellularLocation>
</comment>
<evidence type="ECO:0000313" key="10">
    <source>
        <dbReference type="Ensembl" id="ENSEBUP00000022570.1"/>
    </source>
</evidence>
<dbReference type="Proteomes" id="UP000694388">
    <property type="component" value="Unplaced"/>
</dbReference>
<keyword evidence="11" id="KW-1185">Reference proteome</keyword>
<evidence type="ECO:0000256" key="2">
    <source>
        <dbReference type="ARBA" id="ARBA00022490"/>
    </source>
</evidence>
<protein>
    <recommendedName>
        <fullName evidence="9">Cilia- and flagella-associated protein 43</fullName>
    </recommendedName>
</protein>
<reference evidence="10" key="2">
    <citation type="submission" date="2025-09" db="UniProtKB">
        <authorList>
            <consortium name="Ensembl"/>
        </authorList>
    </citation>
    <scope>IDENTIFICATION</scope>
</reference>
<dbReference type="Gene3D" id="2.130.10.10">
    <property type="entry name" value="YVTN repeat-like/Quinoprotein amine dehydrogenase"/>
    <property type="match status" value="1"/>
</dbReference>
<dbReference type="AlphaFoldDB" id="A0A8C4QZK3"/>
<dbReference type="PANTHER" id="PTHR14885">
    <property type="entry name" value="CILIA- AND FLAGELLA-ASSOCIATED PROTEIN 43-RELATED"/>
    <property type="match status" value="1"/>
</dbReference>
<evidence type="ECO:0000256" key="3">
    <source>
        <dbReference type="ARBA" id="ARBA00022574"/>
    </source>
</evidence>
<dbReference type="InterPro" id="IPR036322">
    <property type="entry name" value="WD40_repeat_dom_sf"/>
</dbReference>
<dbReference type="GO" id="GO:0007288">
    <property type="term" value="P:sperm axoneme assembly"/>
    <property type="evidence" value="ECO:0007669"/>
    <property type="project" value="TreeGrafter"/>
</dbReference>
<dbReference type="InterPro" id="IPR001680">
    <property type="entry name" value="WD40_rpt"/>
</dbReference>
<dbReference type="GeneTree" id="ENSGT00530000064714"/>
<accession>A0A8C4QZK3</accession>
<keyword evidence="4" id="KW-0677">Repeat</keyword>
<evidence type="ECO:0000256" key="5">
    <source>
        <dbReference type="ARBA" id="ARBA00023054"/>
    </source>
</evidence>